<dbReference type="InterPro" id="IPR045229">
    <property type="entry name" value="TPP_enz"/>
</dbReference>
<dbReference type="Pfam" id="PF00205">
    <property type="entry name" value="TPP_enzyme_M"/>
    <property type="match status" value="1"/>
</dbReference>
<evidence type="ECO:0000259" key="5">
    <source>
        <dbReference type="Pfam" id="PF02775"/>
    </source>
</evidence>
<dbReference type="InterPro" id="IPR012000">
    <property type="entry name" value="Thiamin_PyroP_enz_cen_dom"/>
</dbReference>
<dbReference type="InterPro" id="IPR029061">
    <property type="entry name" value="THDP-binding"/>
</dbReference>
<dbReference type="Gene3D" id="3.40.50.970">
    <property type="match status" value="2"/>
</dbReference>
<dbReference type="GO" id="GO:0003984">
    <property type="term" value="F:acetolactate synthase activity"/>
    <property type="evidence" value="ECO:0007669"/>
    <property type="project" value="TreeGrafter"/>
</dbReference>
<dbReference type="SUPFAM" id="SSF52518">
    <property type="entry name" value="Thiamin diphosphate-binding fold (THDP-binding)"/>
    <property type="match status" value="2"/>
</dbReference>
<dbReference type="CDD" id="cd00568">
    <property type="entry name" value="TPP_enzymes"/>
    <property type="match status" value="1"/>
</dbReference>
<evidence type="ECO:0000313" key="8">
    <source>
        <dbReference type="Proteomes" id="UP000182680"/>
    </source>
</evidence>
<feature type="domain" description="Thiamine pyrophosphate enzyme N-terminal TPP-binding" evidence="6">
    <location>
        <begin position="3"/>
        <end position="105"/>
    </location>
</feature>
<dbReference type="GO" id="GO:0000287">
    <property type="term" value="F:magnesium ion binding"/>
    <property type="evidence" value="ECO:0007669"/>
    <property type="project" value="InterPro"/>
</dbReference>
<evidence type="ECO:0000256" key="2">
    <source>
        <dbReference type="ARBA" id="ARBA00023052"/>
    </source>
</evidence>
<dbReference type="GO" id="GO:0030976">
    <property type="term" value="F:thiamine pyrophosphate binding"/>
    <property type="evidence" value="ECO:0007669"/>
    <property type="project" value="InterPro"/>
</dbReference>
<dbReference type="SUPFAM" id="SSF52467">
    <property type="entry name" value="DHS-like NAD/FAD-binding domain"/>
    <property type="match status" value="1"/>
</dbReference>
<dbReference type="GO" id="GO:0050660">
    <property type="term" value="F:flavin adenine dinucleotide binding"/>
    <property type="evidence" value="ECO:0007669"/>
    <property type="project" value="TreeGrafter"/>
</dbReference>
<dbReference type="InterPro" id="IPR012001">
    <property type="entry name" value="Thiamin_PyroP_enz_TPP-bd_dom"/>
</dbReference>
<dbReference type="Gene3D" id="3.40.50.1220">
    <property type="entry name" value="TPP-binding domain"/>
    <property type="match status" value="1"/>
</dbReference>
<accession>A0AA94HUJ4</accession>
<dbReference type="AlphaFoldDB" id="A0AA94HUJ4"/>
<dbReference type="Pfam" id="PF02776">
    <property type="entry name" value="TPP_enzyme_N"/>
    <property type="match status" value="1"/>
</dbReference>
<dbReference type="InterPro" id="IPR011766">
    <property type="entry name" value="TPP_enzyme_TPP-bd"/>
</dbReference>
<evidence type="ECO:0000313" key="7">
    <source>
        <dbReference type="EMBL" id="SFW66868.1"/>
    </source>
</evidence>
<comment type="caution">
    <text evidence="7">The sequence shown here is derived from an EMBL/GenBank/DDBJ whole genome shotgun (WGS) entry which is preliminary data.</text>
</comment>
<dbReference type="RefSeq" id="WP_072312348.1">
    <property type="nucleotide sequence ID" value="NZ_FPIW01000059.1"/>
</dbReference>
<keyword evidence="2 3" id="KW-0786">Thiamine pyrophosphate</keyword>
<evidence type="ECO:0000259" key="4">
    <source>
        <dbReference type="Pfam" id="PF00205"/>
    </source>
</evidence>
<dbReference type="CDD" id="cd07035">
    <property type="entry name" value="TPP_PYR_POX_like"/>
    <property type="match status" value="1"/>
</dbReference>
<dbReference type="PANTHER" id="PTHR18968">
    <property type="entry name" value="THIAMINE PYROPHOSPHATE ENZYMES"/>
    <property type="match status" value="1"/>
</dbReference>
<feature type="domain" description="Thiamine pyrophosphate enzyme central" evidence="4">
    <location>
        <begin position="201"/>
        <end position="336"/>
    </location>
</feature>
<sequence>MITVAAYIFDFLAAKNVRQAFLFTGGMAMHLNDALASEQRIHTLCCHHEQACALAAEGYAHVTGRPAIVQITSGPGALNAMTGVFGAYVDGLPMIIVSGQSKRETLCATYGLVGQLRQAGEQEAQTVPMANFITKYAVAVHDPSRIVYEMEKAWRVAMSGKPGPVWIEIPVDVQGMKIKPQTLPAFHIPLTPPADLSSLADNVARAIANAKRPMLVAGPGLRVVQATKAFRALAQRLGCPVLCAGTLDIIQKEHPLYAGGMGNVGTRAGNINVQNADLLIFLGVTMHLTMTTYNWPAMGKNAHKIVVECEATECERPQYIADTTILAETKAFVQALDAACAAQNVAVHPQWLDFCRERVRQLPAVPGHLRRLNAQGRINPYWFAEELFTMLKERDIIVPGNASAGVTAQQAGSLRPRQRLIANFGNGPMGMAVPAAIGAAVAVLGQRIICLDGDGSFMLNMQELATIRQNNLPIIIVIYNNDGYMSIRQTQRSFFKYQLGTGPDTGLGFPSFEGVAAAFGLGYHRIVGNTWQQQLRQALEENGPLIIEALLDPEQGFEPKIAARKLADGRMISLPPEDMSPFLDRAELQSHLLFPTEGQEEDT</sequence>
<dbReference type="EMBL" id="FPIW01000059">
    <property type="protein sequence ID" value="SFW66868.1"/>
    <property type="molecule type" value="Genomic_DNA"/>
</dbReference>
<evidence type="ECO:0000256" key="3">
    <source>
        <dbReference type="RuleBase" id="RU362132"/>
    </source>
</evidence>
<dbReference type="FunFam" id="3.40.50.970:FF:000007">
    <property type="entry name" value="Acetolactate synthase"/>
    <property type="match status" value="1"/>
</dbReference>
<evidence type="ECO:0000259" key="6">
    <source>
        <dbReference type="Pfam" id="PF02776"/>
    </source>
</evidence>
<comment type="similarity">
    <text evidence="1 3">Belongs to the TPP enzyme family.</text>
</comment>
<dbReference type="GO" id="GO:0005948">
    <property type="term" value="C:acetolactate synthase complex"/>
    <property type="evidence" value="ECO:0007669"/>
    <property type="project" value="TreeGrafter"/>
</dbReference>
<name>A0AA94HUJ4_DESDE</name>
<dbReference type="PANTHER" id="PTHR18968:SF142">
    <property type="entry name" value="ACETOLACTATE SYNTHASE"/>
    <property type="match status" value="1"/>
</dbReference>
<dbReference type="GO" id="GO:0009099">
    <property type="term" value="P:L-valine biosynthetic process"/>
    <property type="evidence" value="ECO:0007669"/>
    <property type="project" value="TreeGrafter"/>
</dbReference>
<protein>
    <submittedName>
        <fullName evidence="7">Acetolactate synthase-1/2/3 large subunit</fullName>
    </submittedName>
</protein>
<feature type="domain" description="Thiamine pyrophosphate enzyme TPP-binding" evidence="5">
    <location>
        <begin position="406"/>
        <end position="548"/>
    </location>
</feature>
<evidence type="ECO:0000256" key="1">
    <source>
        <dbReference type="ARBA" id="ARBA00007812"/>
    </source>
</evidence>
<dbReference type="GO" id="GO:0009097">
    <property type="term" value="P:isoleucine biosynthetic process"/>
    <property type="evidence" value="ECO:0007669"/>
    <property type="project" value="TreeGrafter"/>
</dbReference>
<gene>
    <name evidence="7" type="ORF">SAMN02910291_02405</name>
</gene>
<reference evidence="8" key="1">
    <citation type="submission" date="2016-11" db="EMBL/GenBank/DDBJ databases">
        <authorList>
            <person name="Jaros S."/>
            <person name="Januszkiewicz K."/>
            <person name="Wedrychowicz H."/>
        </authorList>
    </citation>
    <scope>NUCLEOTIDE SEQUENCE [LARGE SCALE GENOMIC DNA]</scope>
    <source>
        <strain evidence="8">DSM 7057</strain>
    </source>
</reference>
<dbReference type="InterPro" id="IPR029035">
    <property type="entry name" value="DHS-like_NAD/FAD-binding_dom"/>
</dbReference>
<proteinExistence type="inferred from homology"/>
<dbReference type="Pfam" id="PF02775">
    <property type="entry name" value="TPP_enzyme_C"/>
    <property type="match status" value="1"/>
</dbReference>
<dbReference type="Proteomes" id="UP000182680">
    <property type="component" value="Unassembled WGS sequence"/>
</dbReference>
<organism evidence="7 8">
    <name type="scientific">Desulfovibrio desulfuricans</name>
    <dbReference type="NCBI Taxonomy" id="876"/>
    <lineage>
        <taxon>Bacteria</taxon>
        <taxon>Pseudomonadati</taxon>
        <taxon>Thermodesulfobacteriota</taxon>
        <taxon>Desulfovibrionia</taxon>
        <taxon>Desulfovibrionales</taxon>
        <taxon>Desulfovibrionaceae</taxon>
        <taxon>Desulfovibrio</taxon>
    </lineage>
</organism>